<sequence>MSTKRKTTIQDLADYANVSIGTVDRVIHKRGKVSPDKQKKVEEAIKKLNFNPNLLARTLALGQQFVICSLFPGTTHPNSYWSLPKRGVTEAVVDYRDYGLECHAMEYSLFDELSFVEKADAIIDMNPDGVILAPLFEKESLLFIKKLDEKKIPYVFIDAVIPNQKNLSYIGPDLKGSGHVAGKLMSSMLNSFDDILILNFVKGLENSHINIIEKGFREFFSSSKDLGNGKINSVTVPSIEEADITRELTKYYIKNPETKGVFVTNSRAHIIAKYHAMHELPIKLIGFDMLEANILEMKNGNIDFLISQRPISQGAMAVKTLFEFFVQKKTPAKIRHVPLDIIIKENIDYHIKLQEPVNDKL</sequence>
<evidence type="ECO:0000313" key="6">
    <source>
        <dbReference type="Proteomes" id="UP000653730"/>
    </source>
</evidence>
<keyword evidence="6" id="KW-1185">Reference proteome</keyword>
<dbReference type="Pfam" id="PF00356">
    <property type="entry name" value="LacI"/>
    <property type="match status" value="1"/>
</dbReference>
<accession>A0A926JPX6</accession>
<dbReference type="InterPro" id="IPR010982">
    <property type="entry name" value="Lambda_DNA-bd_dom_sf"/>
</dbReference>
<evidence type="ECO:0000313" key="5">
    <source>
        <dbReference type="EMBL" id="MBC9795214.1"/>
    </source>
</evidence>
<name>A0A926JPX6_9FLAO</name>
<evidence type="ECO:0000256" key="1">
    <source>
        <dbReference type="ARBA" id="ARBA00023015"/>
    </source>
</evidence>
<dbReference type="InterPro" id="IPR000843">
    <property type="entry name" value="HTH_LacI"/>
</dbReference>
<protein>
    <submittedName>
        <fullName evidence="5">Substrate-binding domain-containing protein</fullName>
    </submittedName>
</protein>
<dbReference type="PANTHER" id="PTHR30146:SF144">
    <property type="entry name" value="LACI-FAMILY TRANSCRIPTION REGULATOR"/>
    <property type="match status" value="1"/>
</dbReference>
<dbReference type="InterPro" id="IPR025997">
    <property type="entry name" value="SBP_2_dom"/>
</dbReference>
<dbReference type="Gene3D" id="1.10.260.40">
    <property type="entry name" value="lambda repressor-like DNA-binding domains"/>
    <property type="match status" value="1"/>
</dbReference>
<dbReference type="EMBL" id="JACVDC010000007">
    <property type="protein sequence ID" value="MBC9795214.1"/>
    <property type="molecule type" value="Genomic_DNA"/>
</dbReference>
<dbReference type="InterPro" id="IPR028082">
    <property type="entry name" value="Peripla_BP_I"/>
</dbReference>
<keyword evidence="3" id="KW-0804">Transcription</keyword>
<evidence type="ECO:0000256" key="3">
    <source>
        <dbReference type="ARBA" id="ARBA00023163"/>
    </source>
</evidence>
<dbReference type="SMART" id="SM00354">
    <property type="entry name" value="HTH_LACI"/>
    <property type="match status" value="1"/>
</dbReference>
<dbReference type="RefSeq" id="WP_187964366.1">
    <property type="nucleotide sequence ID" value="NZ_JACVDC010000007.1"/>
</dbReference>
<dbReference type="GO" id="GO:0003700">
    <property type="term" value="F:DNA-binding transcription factor activity"/>
    <property type="evidence" value="ECO:0007669"/>
    <property type="project" value="TreeGrafter"/>
</dbReference>
<dbReference type="Gene3D" id="3.40.50.2300">
    <property type="match status" value="2"/>
</dbReference>
<dbReference type="PANTHER" id="PTHR30146">
    <property type="entry name" value="LACI-RELATED TRANSCRIPTIONAL REPRESSOR"/>
    <property type="match status" value="1"/>
</dbReference>
<dbReference type="AlphaFoldDB" id="A0A926JPX6"/>
<dbReference type="SUPFAM" id="SSF47413">
    <property type="entry name" value="lambda repressor-like DNA-binding domains"/>
    <property type="match status" value="1"/>
</dbReference>
<dbReference type="PROSITE" id="PS50932">
    <property type="entry name" value="HTH_LACI_2"/>
    <property type="match status" value="1"/>
</dbReference>
<proteinExistence type="predicted"/>
<dbReference type="CDD" id="cd01392">
    <property type="entry name" value="HTH_LacI"/>
    <property type="match status" value="1"/>
</dbReference>
<evidence type="ECO:0000259" key="4">
    <source>
        <dbReference type="PROSITE" id="PS50932"/>
    </source>
</evidence>
<dbReference type="Pfam" id="PF13407">
    <property type="entry name" value="Peripla_BP_4"/>
    <property type="match status" value="1"/>
</dbReference>
<dbReference type="Proteomes" id="UP000653730">
    <property type="component" value="Unassembled WGS sequence"/>
</dbReference>
<gene>
    <name evidence="5" type="ORF">IBL28_04495</name>
</gene>
<dbReference type="PROSITE" id="PS00356">
    <property type="entry name" value="HTH_LACI_1"/>
    <property type="match status" value="1"/>
</dbReference>
<reference evidence="5 6" key="1">
    <citation type="submission" date="2020-09" db="EMBL/GenBank/DDBJ databases">
        <title>Sinomicrobium weinanense sp. nov., a halophilic bacteria isolated from saline-alkali soil.</title>
        <authorList>
            <person name="Wu P."/>
            <person name="Ren H."/>
            <person name="Mei Y."/>
            <person name="Liang Y."/>
            <person name="Chen Z."/>
        </authorList>
    </citation>
    <scope>NUCLEOTIDE SEQUENCE [LARGE SCALE GENOMIC DNA]</scope>
    <source>
        <strain evidence="5 6">FJxs</strain>
    </source>
</reference>
<evidence type="ECO:0000256" key="2">
    <source>
        <dbReference type="ARBA" id="ARBA00023125"/>
    </source>
</evidence>
<feature type="domain" description="HTH lacI-type" evidence="4">
    <location>
        <begin position="7"/>
        <end position="61"/>
    </location>
</feature>
<comment type="caution">
    <text evidence="5">The sequence shown here is derived from an EMBL/GenBank/DDBJ whole genome shotgun (WGS) entry which is preliminary data.</text>
</comment>
<dbReference type="GO" id="GO:0000976">
    <property type="term" value="F:transcription cis-regulatory region binding"/>
    <property type="evidence" value="ECO:0007669"/>
    <property type="project" value="TreeGrafter"/>
</dbReference>
<dbReference type="SUPFAM" id="SSF53822">
    <property type="entry name" value="Periplasmic binding protein-like I"/>
    <property type="match status" value="1"/>
</dbReference>
<keyword evidence="1" id="KW-0805">Transcription regulation</keyword>
<keyword evidence="2" id="KW-0238">DNA-binding</keyword>
<organism evidence="5 6">
    <name type="scientific">Sinomicrobium weinanense</name>
    <dbReference type="NCBI Taxonomy" id="2842200"/>
    <lineage>
        <taxon>Bacteria</taxon>
        <taxon>Pseudomonadati</taxon>
        <taxon>Bacteroidota</taxon>
        <taxon>Flavobacteriia</taxon>
        <taxon>Flavobacteriales</taxon>
        <taxon>Flavobacteriaceae</taxon>
        <taxon>Sinomicrobium</taxon>
    </lineage>
</organism>